<name>A0A2W7N9L1_9RHOB</name>
<feature type="transmembrane region" description="Helical" evidence="7">
    <location>
        <begin position="59"/>
        <end position="76"/>
    </location>
</feature>
<keyword evidence="4 7" id="KW-0812">Transmembrane</keyword>
<keyword evidence="6 7" id="KW-0472">Membrane</keyword>
<evidence type="ECO:0000256" key="5">
    <source>
        <dbReference type="ARBA" id="ARBA00022989"/>
    </source>
</evidence>
<dbReference type="AlphaFoldDB" id="A0A2W7N9L1"/>
<sequence>MDILEILLRAAIATGAVIALTRINGLRSFSKMSGFDFALTVAKGSILASAMMAGSWNRFWVILAALLALFLVQGIISRLRERFGRMEGAVDNTPLLLMRNGEFLDENLKRGQVSRSDVIGKLREANALRLDQVRAVVLEATGDVSVLHGPEECDDLLLEGVAR</sequence>
<dbReference type="Proteomes" id="UP000248916">
    <property type="component" value="Unassembled WGS sequence"/>
</dbReference>
<evidence type="ECO:0000313" key="10">
    <source>
        <dbReference type="Proteomes" id="UP000248916"/>
    </source>
</evidence>
<evidence type="ECO:0000256" key="1">
    <source>
        <dbReference type="ARBA" id="ARBA00004651"/>
    </source>
</evidence>
<dbReference type="OrthoDB" id="9793799at2"/>
<proteinExistence type="inferred from homology"/>
<dbReference type="GO" id="GO:0005886">
    <property type="term" value="C:plasma membrane"/>
    <property type="evidence" value="ECO:0007669"/>
    <property type="project" value="UniProtKB-SubCell"/>
</dbReference>
<comment type="similarity">
    <text evidence="2">Belongs to the UPF0702 family.</text>
</comment>
<evidence type="ECO:0000259" key="8">
    <source>
        <dbReference type="Pfam" id="PF04239"/>
    </source>
</evidence>
<evidence type="ECO:0000256" key="3">
    <source>
        <dbReference type="ARBA" id="ARBA00022475"/>
    </source>
</evidence>
<dbReference type="EMBL" id="QKZL01000005">
    <property type="protein sequence ID" value="PZX17105.1"/>
    <property type="molecule type" value="Genomic_DNA"/>
</dbReference>
<dbReference type="PANTHER" id="PTHR34582:SF6">
    <property type="entry name" value="UPF0702 TRANSMEMBRANE PROTEIN YCAP"/>
    <property type="match status" value="1"/>
</dbReference>
<evidence type="ECO:0000313" key="9">
    <source>
        <dbReference type="EMBL" id="PZX17105.1"/>
    </source>
</evidence>
<feature type="transmembrane region" description="Helical" evidence="7">
    <location>
        <begin position="6"/>
        <end position="23"/>
    </location>
</feature>
<dbReference type="RefSeq" id="WP_111536882.1">
    <property type="nucleotide sequence ID" value="NZ_QKZL01000005.1"/>
</dbReference>
<feature type="domain" description="YetF C-terminal" evidence="8">
    <location>
        <begin position="83"/>
        <end position="151"/>
    </location>
</feature>
<comment type="caution">
    <text evidence="9">The sequence shown here is derived from an EMBL/GenBank/DDBJ whole genome shotgun (WGS) entry which is preliminary data.</text>
</comment>
<comment type="subcellular location">
    <subcellularLocation>
        <location evidence="1">Cell membrane</location>
        <topology evidence="1">Multi-pass membrane protein</topology>
    </subcellularLocation>
</comment>
<evidence type="ECO:0000256" key="6">
    <source>
        <dbReference type="ARBA" id="ARBA00023136"/>
    </source>
</evidence>
<dbReference type="Gene3D" id="3.30.240.20">
    <property type="entry name" value="bsu07140 like domains"/>
    <property type="match status" value="1"/>
</dbReference>
<keyword evidence="5 7" id="KW-1133">Transmembrane helix</keyword>
<reference evidence="9 10" key="1">
    <citation type="submission" date="2018-06" db="EMBL/GenBank/DDBJ databases">
        <title>Genomic Encyclopedia of Archaeal and Bacterial Type Strains, Phase II (KMG-II): from individual species to whole genera.</title>
        <authorList>
            <person name="Goeker M."/>
        </authorList>
    </citation>
    <scope>NUCLEOTIDE SEQUENCE [LARGE SCALE GENOMIC DNA]</scope>
    <source>
        <strain evidence="9 10">DSM 22009</strain>
    </source>
</reference>
<dbReference type="InterPro" id="IPR023090">
    <property type="entry name" value="UPF0702_alpha/beta_dom_sf"/>
</dbReference>
<keyword evidence="10" id="KW-1185">Reference proteome</keyword>
<gene>
    <name evidence="9" type="ORF">LX81_01737</name>
</gene>
<dbReference type="Pfam" id="PF04239">
    <property type="entry name" value="DUF421"/>
    <property type="match status" value="1"/>
</dbReference>
<accession>A0A2W7N9L1</accession>
<evidence type="ECO:0000256" key="4">
    <source>
        <dbReference type="ARBA" id="ARBA00022692"/>
    </source>
</evidence>
<evidence type="ECO:0000256" key="7">
    <source>
        <dbReference type="SAM" id="Phobius"/>
    </source>
</evidence>
<organism evidence="9 10">
    <name type="scientific">Palleronia aestuarii</name>
    <dbReference type="NCBI Taxonomy" id="568105"/>
    <lineage>
        <taxon>Bacteria</taxon>
        <taxon>Pseudomonadati</taxon>
        <taxon>Pseudomonadota</taxon>
        <taxon>Alphaproteobacteria</taxon>
        <taxon>Rhodobacterales</taxon>
        <taxon>Roseobacteraceae</taxon>
        <taxon>Palleronia</taxon>
    </lineage>
</organism>
<dbReference type="InterPro" id="IPR007353">
    <property type="entry name" value="DUF421"/>
</dbReference>
<protein>
    <submittedName>
        <fullName evidence="9">Uncharacterized protein DUF421</fullName>
    </submittedName>
</protein>
<evidence type="ECO:0000256" key="2">
    <source>
        <dbReference type="ARBA" id="ARBA00006448"/>
    </source>
</evidence>
<dbReference type="PANTHER" id="PTHR34582">
    <property type="entry name" value="UPF0702 TRANSMEMBRANE PROTEIN YCAP"/>
    <property type="match status" value="1"/>
</dbReference>
<keyword evidence="3" id="KW-1003">Cell membrane</keyword>